<dbReference type="PROSITE" id="PS51257">
    <property type="entry name" value="PROKAR_LIPOPROTEIN"/>
    <property type="match status" value="1"/>
</dbReference>
<dbReference type="RefSeq" id="WP_203325179.1">
    <property type="nucleotide sequence ID" value="NZ_CP069213.1"/>
</dbReference>
<sequence>MKKPLISLVVVGCLLAGCGLSSPTPSPAAPVAISLPLKFTDKGHAYVYAGINGVEDYPLILDTAAQKGVLPESLKSRLTDAGLRLETTEVQTATGAIKLEEAEVEEVRLAGYARQQLDFLFRDMDELTLSNGLVPGIVGHNFLAQFCVAANLGQGALMLADSACPDEWTRGLKAVPFEIRNEFIWTKATFEGVEVDVLLDTGAPKSYMNSALLSLLQNVEQLESDSTQGLSGATQSRLGLANVQYQLGSHQVTDPGMYQADLHVFNQLGYAEKPFLLLGLAQFSKGRLVIDYHRQQFFFG</sequence>
<feature type="signal peptide" evidence="1">
    <location>
        <begin position="1"/>
        <end position="28"/>
    </location>
</feature>
<dbReference type="Pfam" id="PF13650">
    <property type="entry name" value="Asp_protease_2"/>
    <property type="match status" value="2"/>
</dbReference>
<keyword evidence="2" id="KW-0645">Protease</keyword>
<keyword evidence="2" id="KW-0378">Hydrolase</keyword>
<keyword evidence="1" id="KW-0732">Signal</keyword>
<evidence type="ECO:0000313" key="3">
    <source>
        <dbReference type="Proteomes" id="UP000596252"/>
    </source>
</evidence>
<organism evidence="2 3">
    <name type="scientific">Shewanella litorisediminis</name>
    <dbReference type="NCBI Taxonomy" id="1173586"/>
    <lineage>
        <taxon>Bacteria</taxon>
        <taxon>Pseudomonadati</taxon>
        <taxon>Pseudomonadota</taxon>
        <taxon>Gammaproteobacteria</taxon>
        <taxon>Alteromonadales</taxon>
        <taxon>Shewanellaceae</taxon>
        <taxon>Shewanella</taxon>
    </lineage>
</organism>
<reference evidence="2 3" key="1">
    <citation type="journal article" date="2012" name="Antonie Van Leeuwenhoek">
        <title>Shewanella litorisediminis sp. nov., a gammaproteobacterium isolated from a tidal flat sediment.</title>
        <authorList>
            <person name="Lee M.H."/>
            <person name="Yoon J.H."/>
        </authorList>
    </citation>
    <scope>NUCLEOTIDE SEQUENCE [LARGE SCALE GENOMIC DNA]</scope>
    <source>
        <strain evidence="2 3">SMK1-12</strain>
    </source>
</reference>
<dbReference type="EMBL" id="CP069213">
    <property type="protein sequence ID" value="QRH01502.1"/>
    <property type="molecule type" value="Genomic_DNA"/>
</dbReference>
<dbReference type="GO" id="GO:0008233">
    <property type="term" value="F:peptidase activity"/>
    <property type="evidence" value="ECO:0007669"/>
    <property type="project" value="UniProtKB-KW"/>
</dbReference>
<feature type="chain" id="PRO_5045894587" evidence="1">
    <location>
        <begin position="29"/>
        <end position="300"/>
    </location>
</feature>
<protein>
    <submittedName>
        <fullName evidence="2">Aspartyl protease family protein</fullName>
    </submittedName>
</protein>
<dbReference type="Proteomes" id="UP000596252">
    <property type="component" value="Chromosome"/>
</dbReference>
<dbReference type="InterPro" id="IPR021109">
    <property type="entry name" value="Peptidase_aspartic_dom_sf"/>
</dbReference>
<name>A0ABX7G2D5_9GAMM</name>
<dbReference type="InterPro" id="IPR001969">
    <property type="entry name" value="Aspartic_peptidase_AS"/>
</dbReference>
<dbReference type="PROSITE" id="PS00141">
    <property type="entry name" value="ASP_PROTEASE"/>
    <property type="match status" value="1"/>
</dbReference>
<proteinExistence type="predicted"/>
<dbReference type="Gene3D" id="2.40.70.10">
    <property type="entry name" value="Acid Proteases"/>
    <property type="match status" value="2"/>
</dbReference>
<dbReference type="GO" id="GO:0006508">
    <property type="term" value="P:proteolysis"/>
    <property type="evidence" value="ECO:0007669"/>
    <property type="project" value="UniProtKB-KW"/>
</dbReference>
<dbReference type="SUPFAM" id="SSF50630">
    <property type="entry name" value="Acid proteases"/>
    <property type="match status" value="1"/>
</dbReference>
<gene>
    <name evidence="2" type="ORF">JQC75_16900</name>
</gene>
<evidence type="ECO:0000313" key="2">
    <source>
        <dbReference type="EMBL" id="QRH01502.1"/>
    </source>
</evidence>
<evidence type="ECO:0000256" key="1">
    <source>
        <dbReference type="SAM" id="SignalP"/>
    </source>
</evidence>
<accession>A0ABX7G2D5</accession>
<keyword evidence="3" id="KW-1185">Reference proteome</keyword>